<dbReference type="STRING" id="375760.SAMN04488073_0524"/>
<dbReference type="SUPFAM" id="SSF55729">
    <property type="entry name" value="Acyl-CoA N-acyltransferases (Nat)"/>
    <property type="match status" value="1"/>
</dbReference>
<dbReference type="CDD" id="cd04301">
    <property type="entry name" value="NAT_SF"/>
    <property type="match status" value="1"/>
</dbReference>
<keyword evidence="3" id="KW-1185">Reference proteome</keyword>
<dbReference type="InterPro" id="IPR016181">
    <property type="entry name" value="Acyl_CoA_acyltransferase"/>
</dbReference>
<dbReference type="InterPro" id="IPR000182">
    <property type="entry name" value="GNAT_dom"/>
</dbReference>
<sequence>MNNDRQKPPVPEDSIGSIRSVTWHPRYREGVLELFSNVPHKAQLWQWEFESSPFGKAFDPVLLVDREDQVVGFNGVMPIEATAFGEPIDALWSCDFHVVESWRGKGLGSRIKSVLHGKAKEVMAFGISDHASRVLLHLGWKPDLRVRNYRLLRSSRGIREWAFRAIQWLNRSLGLLGPRLSNCTITVRSTLPDQASIDELWEREKSGYSRIVKRSFEYLKWKYQCHPLARYAFVCAWEHQELAALMVVRFHGETLKIVDYAGPASNAALKRALVRRIRDHWRHALQLTVVTSDAQLGQCLRNEGFFSPRTRPRFYIHDSETELTRGWFIMAGDSDGELLGAAADFCKGSTVLNETEVN</sequence>
<dbReference type="OrthoDB" id="8542820at2"/>
<evidence type="ECO:0000313" key="2">
    <source>
        <dbReference type="EMBL" id="SFR40244.1"/>
    </source>
</evidence>
<dbReference type="Gene3D" id="3.40.630.30">
    <property type="match status" value="1"/>
</dbReference>
<name>A0A1I6GDF1_9GAMM</name>
<dbReference type="RefSeq" id="WP_091985674.1">
    <property type="nucleotide sequence ID" value="NZ_FOYV01000001.1"/>
</dbReference>
<proteinExistence type="predicted"/>
<dbReference type="PROSITE" id="PS51186">
    <property type="entry name" value="GNAT"/>
    <property type="match status" value="1"/>
</dbReference>
<evidence type="ECO:0000313" key="3">
    <source>
        <dbReference type="Proteomes" id="UP000199290"/>
    </source>
</evidence>
<dbReference type="AlphaFoldDB" id="A0A1I6GDF1"/>
<dbReference type="GO" id="GO:0016747">
    <property type="term" value="F:acyltransferase activity, transferring groups other than amino-acyl groups"/>
    <property type="evidence" value="ECO:0007669"/>
    <property type="project" value="InterPro"/>
</dbReference>
<protein>
    <recommendedName>
        <fullName evidence="1">N-acetyltransferase domain-containing protein</fullName>
    </recommendedName>
</protein>
<accession>A0A1I6GDF1</accession>
<reference evidence="3" key="1">
    <citation type="submission" date="2016-10" db="EMBL/GenBank/DDBJ databases">
        <authorList>
            <person name="Varghese N."/>
            <person name="Submissions S."/>
        </authorList>
    </citation>
    <scope>NUCLEOTIDE SEQUENCE [LARGE SCALE GENOMIC DNA]</scope>
    <source>
        <strain evidence="3">CGMCC 1.6294</strain>
    </source>
</reference>
<feature type="domain" description="N-acetyltransferase" evidence="1">
    <location>
        <begin position="16"/>
        <end position="170"/>
    </location>
</feature>
<gene>
    <name evidence="2" type="ORF">SAMN04488073_0524</name>
</gene>
<dbReference type="EMBL" id="FOYV01000001">
    <property type="protein sequence ID" value="SFR40244.1"/>
    <property type="molecule type" value="Genomic_DNA"/>
</dbReference>
<evidence type="ECO:0000259" key="1">
    <source>
        <dbReference type="PROSITE" id="PS51186"/>
    </source>
</evidence>
<dbReference type="Proteomes" id="UP000199290">
    <property type="component" value="Unassembled WGS sequence"/>
</dbReference>
<organism evidence="2 3">
    <name type="scientific">Marinobacter gudaonensis</name>
    <dbReference type="NCBI Taxonomy" id="375760"/>
    <lineage>
        <taxon>Bacteria</taxon>
        <taxon>Pseudomonadati</taxon>
        <taxon>Pseudomonadota</taxon>
        <taxon>Gammaproteobacteria</taxon>
        <taxon>Pseudomonadales</taxon>
        <taxon>Marinobacteraceae</taxon>
        <taxon>Marinobacter</taxon>
    </lineage>
</organism>